<dbReference type="KEGG" id="thg:TCELL_0472"/>
<dbReference type="Proteomes" id="UP000005270">
    <property type="component" value="Chromosome"/>
</dbReference>
<sequence>MALLIAVGVLSASIPLGTYLVVEPGVYLEFRFHEPSHDRNIDVTDQLSLSRDVYLCVRAEAVAPVPSDTLLLGFKCYKGIPLLLVPYKSIEPALRAWASVLRSRGVPGDGQANHFFGLIVHAVLLDSSNNSVLYETTYSLPVKLGDLLSPRALKYTVSVSKAGGLYQAVYRVENVLLRPVKNVEVLQVENVEASTTLLTSGSVDLKCAPAYPPFYYCERTYTNKPEYVTAYLPPSYFRAENGILYVKTPVLIANNLFSYSGVVMVSMNIGPRREEAKLTVGTGDILPNITRASLPDISLQLAGRTWGGSTYYYGVGYPVAPNSSAWLYIWARPIQRFVEAYLCSSSECTRLQGRDRVEAFITDVLVNGTTIQGGVEQGLPHPYIMDKFFNATTRTLLVIPDTALSDGALSPGESVSLGNVFQYYDTCGSGSGVGVSGSVIAMGVCAALGLETSGAACAVAATLASAIQISLGTERPGFYVTGGMYNVGSLQGIGYNVDKYVYVAVSKYNYTQPPPWWCPWCGSCVYNVPAGIYFEFA</sequence>
<dbReference type="eggNOG" id="arCOG03754">
    <property type="taxonomic scope" value="Archaea"/>
</dbReference>
<proteinExistence type="predicted"/>
<name>I3TDQ9_THEC1</name>
<dbReference type="HOGENOM" id="CLU_526424_0_0_2"/>
<evidence type="ECO:0000313" key="1">
    <source>
        <dbReference type="EMBL" id="AFK50897.1"/>
    </source>
</evidence>
<protein>
    <submittedName>
        <fullName evidence="1">Uncharacterized protein</fullName>
    </submittedName>
</protein>
<organism evidence="1 2">
    <name type="scientific">Thermogladius calderae (strain DSM 22663 / VKM B-2946 / 1633)</name>
    <dbReference type="NCBI Taxonomy" id="1184251"/>
    <lineage>
        <taxon>Archaea</taxon>
        <taxon>Thermoproteota</taxon>
        <taxon>Thermoprotei</taxon>
        <taxon>Desulfurococcales</taxon>
        <taxon>Desulfurococcaceae</taxon>
        <taxon>Thermogladius</taxon>
    </lineage>
</organism>
<evidence type="ECO:0000313" key="2">
    <source>
        <dbReference type="Proteomes" id="UP000005270"/>
    </source>
</evidence>
<gene>
    <name evidence="1" type="ordered locus">TCELL_0472</name>
</gene>
<reference evidence="1 2" key="1">
    <citation type="journal article" date="2012" name="J. Bacteriol.">
        <title>Complete genome sequence of the hyperthermophilic cellulolytic Crenarchaeon 'Thermogladius cellulolyticus' 1633.</title>
        <authorList>
            <person name="Mardanov A.V."/>
            <person name="Kochetkova T.V."/>
            <person name="Beletsky A.V."/>
            <person name="Bonch-Osmolovskaya E.A."/>
            <person name="Ravin N.V."/>
            <person name="Skryabin K.G."/>
        </authorList>
    </citation>
    <scope>NUCLEOTIDE SEQUENCE [LARGE SCALE GENOMIC DNA]</scope>
    <source>
        <strain evidence="2">DSM 22663 / VKM B-2946 / 1633</strain>
    </source>
</reference>
<accession>I3TDQ9</accession>
<dbReference type="AlphaFoldDB" id="I3TDQ9"/>
<dbReference type="InParanoid" id="I3TDQ9"/>
<dbReference type="STRING" id="1184251.TCELL_0472"/>
<dbReference type="EMBL" id="CP003531">
    <property type="protein sequence ID" value="AFK50897.1"/>
    <property type="molecule type" value="Genomic_DNA"/>
</dbReference>
<keyword evidence="2" id="KW-1185">Reference proteome</keyword>